<dbReference type="Pfam" id="PF03281">
    <property type="entry name" value="Mab-21"/>
    <property type="match status" value="1"/>
</dbReference>
<evidence type="ECO:0000256" key="1">
    <source>
        <dbReference type="ARBA" id="ARBA00008307"/>
    </source>
</evidence>
<feature type="domain" description="Mab-21-like nucleotidyltransferase" evidence="2">
    <location>
        <begin position="174"/>
        <end position="243"/>
    </location>
</feature>
<dbReference type="Gene3D" id="1.10.1410.40">
    <property type="match status" value="1"/>
</dbReference>
<evidence type="ECO:0000259" key="2">
    <source>
        <dbReference type="Pfam" id="PF03281"/>
    </source>
</evidence>
<dbReference type="InterPro" id="IPR046906">
    <property type="entry name" value="Mab-21_HhH/H2TH-like"/>
</dbReference>
<comment type="caution">
    <text evidence="4">The sequence shown here is derived from an EMBL/GenBank/DDBJ whole genome shotgun (WGS) entry which is preliminary data.</text>
</comment>
<evidence type="ECO:0000313" key="4">
    <source>
        <dbReference type="EMBL" id="OWF54951.1"/>
    </source>
</evidence>
<dbReference type="EMBL" id="NEDP02000798">
    <property type="protein sequence ID" value="OWF54951.1"/>
    <property type="molecule type" value="Genomic_DNA"/>
</dbReference>
<protein>
    <submittedName>
        <fullName evidence="4">Cyclic GMP-AMP synthase</fullName>
    </submittedName>
</protein>
<keyword evidence="5" id="KW-1185">Reference proteome</keyword>
<gene>
    <name evidence="4" type="ORF">KP79_PYT17929</name>
</gene>
<comment type="similarity">
    <text evidence="1">Belongs to the mab-21 family.</text>
</comment>
<accession>A0A210R222</accession>
<name>A0A210R222_MIZYE</name>
<reference evidence="4 5" key="1">
    <citation type="journal article" date="2017" name="Nat. Ecol. Evol.">
        <title>Scallop genome provides insights into evolution of bilaterian karyotype and development.</title>
        <authorList>
            <person name="Wang S."/>
            <person name="Zhang J."/>
            <person name="Jiao W."/>
            <person name="Li J."/>
            <person name="Xun X."/>
            <person name="Sun Y."/>
            <person name="Guo X."/>
            <person name="Huan P."/>
            <person name="Dong B."/>
            <person name="Zhang L."/>
            <person name="Hu X."/>
            <person name="Sun X."/>
            <person name="Wang J."/>
            <person name="Zhao C."/>
            <person name="Wang Y."/>
            <person name="Wang D."/>
            <person name="Huang X."/>
            <person name="Wang R."/>
            <person name="Lv J."/>
            <person name="Li Y."/>
            <person name="Zhang Z."/>
            <person name="Liu B."/>
            <person name="Lu W."/>
            <person name="Hui Y."/>
            <person name="Liang J."/>
            <person name="Zhou Z."/>
            <person name="Hou R."/>
            <person name="Li X."/>
            <person name="Liu Y."/>
            <person name="Li H."/>
            <person name="Ning X."/>
            <person name="Lin Y."/>
            <person name="Zhao L."/>
            <person name="Xing Q."/>
            <person name="Dou J."/>
            <person name="Li Y."/>
            <person name="Mao J."/>
            <person name="Guo H."/>
            <person name="Dou H."/>
            <person name="Li T."/>
            <person name="Mu C."/>
            <person name="Jiang W."/>
            <person name="Fu Q."/>
            <person name="Fu X."/>
            <person name="Miao Y."/>
            <person name="Liu J."/>
            <person name="Yu Q."/>
            <person name="Li R."/>
            <person name="Liao H."/>
            <person name="Li X."/>
            <person name="Kong Y."/>
            <person name="Jiang Z."/>
            <person name="Chourrout D."/>
            <person name="Li R."/>
            <person name="Bao Z."/>
        </authorList>
    </citation>
    <scope>NUCLEOTIDE SEQUENCE [LARGE SCALE GENOMIC DNA]</scope>
    <source>
        <strain evidence="4 5">PY_sf001</strain>
    </source>
</reference>
<dbReference type="AlphaFoldDB" id="A0A210R222"/>
<proteinExistence type="inferred from homology"/>
<feature type="domain" description="Mab-21-like HhH/H2TH-like" evidence="3">
    <location>
        <begin position="260"/>
        <end position="346"/>
    </location>
</feature>
<dbReference type="PANTHER" id="PTHR10656:SF69">
    <property type="entry name" value="MAB-21-LIKE HHH_H2TH-LIKE DOMAIN-CONTAINING PROTEIN"/>
    <property type="match status" value="1"/>
</dbReference>
<organism evidence="4 5">
    <name type="scientific">Mizuhopecten yessoensis</name>
    <name type="common">Japanese scallop</name>
    <name type="synonym">Patinopecten yessoensis</name>
    <dbReference type="NCBI Taxonomy" id="6573"/>
    <lineage>
        <taxon>Eukaryota</taxon>
        <taxon>Metazoa</taxon>
        <taxon>Spiralia</taxon>
        <taxon>Lophotrochozoa</taxon>
        <taxon>Mollusca</taxon>
        <taxon>Bivalvia</taxon>
        <taxon>Autobranchia</taxon>
        <taxon>Pteriomorphia</taxon>
        <taxon>Pectinida</taxon>
        <taxon>Pectinoidea</taxon>
        <taxon>Pectinidae</taxon>
        <taxon>Mizuhopecten</taxon>
    </lineage>
</organism>
<dbReference type="Pfam" id="PF20266">
    <property type="entry name" value="Mab-21_C"/>
    <property type="match status" value="1"/>
</dbReference>
<sequence>MEPEESERMSVLLSLILEKDIGSQKEVEIRRKTLLFKEKLDNARNENHSIFNTGSSAEGFSMRGSDNDAMIVDKAILLVNSGQQVPSDSNHDMVLLMREAENCQRGYVELEVGVWRRCKEPLYKAFHKVGSTTFISSDIYREEHVKQSLNRGFNVASHGPSSSSEATVTNAAYDVVHAFHCPVWPKEALEWKMRTRLHGWPSETLLNKIVKGGCHVVPIGDKSTNNTLLQWRISFACAERLLVHSLNHTQFKVYGLFKILLKNIKECLENTFQGEDILSSYILKTIVFNAVENTPETFWNENNTFVCFWFCFNILCAWVKGGYCPQYFIPKNNLFKRHIHGENQQTLLSILTEIHQMKWMCLSVGTFVQPPIMDVLLDESCRSELMQQQTLPQSEVVCDLHVLTSVVTKLSLIPVPSANQICHVLHSLFATSHSEIDEFLTYYSTAKLLSLSAMKDYSPDTDSASNKLRYRNMKKYKTLLQPRASWCSEILYVATFCFLTGNNRATLEMCRKVTSSVQYYPGSSQDVFRKQHDIYMRDYCGRGYTLINKLQKVFSSSVYFLRQCPDFCLPQLQLEFDELPAHGYIRIPPLPYAIFLAFLSYHEIGDIGRRDDCLRHLIAVKYDEDQGGHRHWIVHTLLGICYQTVGDSRRAIKAYEESLTVDIQWNPALDRIELLER</sequence>
<evidence type="ECO:0000313" key="5">
    <source>
        <dbReference type="Proteomes" id="UP000242188"/>
    </source>
</evidence>
<dbReference type="InterPro" id="IPR024810">
    <property type="entry name" value="MAB21L/cGLR"/>
</dbReference>
<dbReference type="OrthoDB" id="6137292at2759"/>
<evidence type="ECO:0000259" key="3">
    <source>
        <dbReference type="Pfam" id="PF20266"/>
    </source>
</evidence>
<dbReference type="PANTHER" id="PTHR10656">
    <property type="entry name" value="CELL FATE DETERMINING PROTEIN MAB21-RELATED"/>
    <property type="match status" value="1"/>
</dbReference>
<dbReference type="Proteomes" id="UP000242188">
    <property type="component" value="Unassembled WGS sequence"/>
</dbReference>
<dbReference type="SMART" id="SM01265">
    <property type="entry name" value="Mab-21"/>
    <property type="match status" value="1"/>
</dbReference>
<dbReference type="InterPro" id="IPR046903">
    <property type="entry name" value="Mab-21-like_nuc_Trfase"/>
</dbReference>